<feature type="domain" description="DUF2489" evidence="1">
    <location>
        <begin position="14"/>
        <end position="145"/>
    </location>
</feature>
<dbReference type="RefSeq" id="WP_274723332.1">
    <property type="nucleotide sequence ID" value="NZ_JARBFT010000012.1"/>
</dbReference>
<comment type="caution">
    <text evidence="2">The sequence shown here is derived from an EMBL/GenBank/DDBJ whole genome shotgun (WGS) entry which is preliminary data.</text>
</comment>
<name>A0ABT5V2E4_9VIBR</name>
<gene>
    <name evidence="2" type="ORF">PUN32_11380</name>
</gene>
<evidence type="ECO:0000259" key="1">
    <source>
        <dbReference type="Pfam" id="PF10675"/>
    </source>
</evidence>
<sequence>MNAMLLVSVAGAIVVALASYAAYLLWQVKVQQTLQRQHQQLAIDKRNANIFDSVAILCSAGMQGQCDLSEVSIRIYSLMTYLQGESRVDVEQDYPALSELYHLVKEMPRGEARQQLPKPQRMQHNLARKKAESRLQDAIIAELGDLKQRIQPLNKQILVQMV</sequence>
<proteinExistence type="predicted"/>
<dbReference type="Proteomes" id="UP001216189">
    <property type="component" value="Unassembled WGS sequence"/>
</dbReference>
<dbReference type="Pfam" id="PF10675">
    <property type="entry name" value="DUF2489"/>
    <property type="match status" value="1"/>
</dbReference>
<organism evidence="2 3">
    <name type="scientific">Vibrio chanodichtyis</name>
    <dbReference type="NCBI Taxonomy" id="3027932"/>
    <lineage>
        <taxon>Bacteria</taxon>
        <taxon>Pseudomonadati</taxon>
        <taxon>Pseudomonadota</taxon>
        <taxon>Gammaproteobacteria</taxon>
        <taxon>Vibrionales</taxon>
        <taxon>Vibrionaceae</taxon>
        <taxon>Vibrio</taxon>
    </lineage>
</organism>
<accession>A0ABT5V2E4</accession>
<protein>
    <submittedName>
        <fullName evidence="2">DUF2489 domain-containing protein</fullName>
    </submittedName>
</protein>
<dbReference type="EMBL" id="JARBFT010000012">
    <property type="protein sequence ID" value="MDE1515613.1"/>
    <property type="molecule type" value="Genomic_DNA"/>
</dbReference>
<dbReference type="InterPro" id="IPR019617">
    <property type="entry name" value="DUF2489"/>
</dbReference>
<keyword evidence="3" id="KW-1185">Reference proteome</keyword>
<reference evidence="2 3" key="1">
    <citation type="submission" date="2023-02" db="EMBL/GenBank/DDBJ databases">
        <title>Vibrio intestini sp. nov., a close relative of Vibrio cholerae isolated from the intestine of Healthy Culter dabryi.</title>
        <authorList>
            <person name="Wu N."/>
        </authorList>
    </citation>
    <scope>NUCLEOTIDE SEQUENCE [LARGE SCALE GENOMIC DNA]</scope>
    <source>
        <strain evidence="2 3">DSL-7</strain>
    </source>
</reference>
<evidence type="ECO:0000313" key="2">
    <source>
        <dbReference type="EMBL" id="MDE1515613.1"/>
    </source>
</evidence>
<evidence type="ECO:0000313" key="3">
    <source>
        <dbReference type="Proteomes" id="UP001216189"/>
    </source>
</evidence>